<dbReference type="STRING" id="224129.A0A1W4XIZ8"/>
<sequence>MIRVNVLPRTIRDACVTSFLLVMVPLTYWFELFVVFPVFFKPWGLLYIIHIGLSLFLLFNIISNFFAIVFTDTSIRGRMISTKLDPEWRFCYSCESVAPPRSWHCSACDTCILKRDHHCMFTSCCIGHFNHRYFFMFIFYIFISLAYCLVYNTLYFWNLVEFRSWMTIVKLLFPLATLFIDNSLTQLSLFLYLLLTLSTILCGVLLYYHGDLMLKGKVNHERKSKDSKYNQGRKRNVTTVLGERWHLVWISPFIESKLPGDGINWTVTENHKTQ</sequence>
<feature type="transmembrane region" description="Helical" evidence="7">
    <location>
        <begin position="46"/>
        <end position="70"/>
    </location>
</feature>
<feature type="transmembrane region" description="Helical" evidence="7">
    <location>
        <begin position="133"/>
        <end position="156"/>
    </location>
</feature>
<dbReference type="EC" id="2.3.1.225" evidence="7"/>
<evidence type="ECO:0000256" key="1">
    <source>
        <dbReference type="ARBA" id="ARBA00004141"/>
    </source>
</evidence>
<dbReference type="PROSITE" id="PS50216">
    <property type="entry name" value="DHHC"/>
    <property type="match status" value="1"/>
</dbReference>
<evidence type="ECO:0000259" key="8">
    <source>
        <dbReference type="Pfam" id="PF01529"/>
    </source>
</evidence>
<feature type="transmembrane region" description="Helical" evidence="7">
    <location>
        <begin position="20"/>
        <end position="40"/>
    </location>
</feature>
<evidence type="ECO:0000256" key="2">
    <source>
        <dbReference type="ARBA" id="ARBA00022679"/>
    </source>
</evidence>
<dbReference type="Pfam" id="PF01529">
    <property type="entry name" value="DHHC"/>
    <property type="match status" value="1"/>
</dbReference>
<reference evidence="10" key="1">
    <citation type="submission" date="2025-08" db="UniProtKB">
        <authorList>
            <consortium name="RefSeq"/>
        </authorList>
    </citation>
    <scope>IDENTIFICATION</scope>
    <source>
        <tissue evidence="10">Entire body</tissue>
    </source>
</reference>
<dbReference type="GeneID" id="108744592"/>
<keyword evidence="3 7" id="KW-0812">Transmembrane</keyword>
<keyword evidence="2 7" id="KW-0808">Transferase</keyword>
<feature type="transmembrane region" description="Helical" evidence="7">
    <location>
        <begin position="187"/>
        <end position="208"/>
    </location>
</feature>
<proteinExistence type="inferred from homology"/>
<dbReference type="FunCoup" id="A0A1W4XIZ8">
    <property type="interactions" value="820"/>
</dbReference>
<dbReference type="OrthoDB" id="302728at2759"/>
<comment type="subcellular location">
    <subcellularLocation>
        <location evidence="1">Membrane</location>
        <topology evidence="1">Multi-pass membrane protein</topology>
    </subcellularLocation>
</comment>
<dbReference type="PANTHER" id="PTHR12246">
    <property type="entry name" value="PALMITOYLTRANSFERASE ZDHHC16"/>
    <property type="match status" value="1"/>
</dbReference>
<comment type="similarity">
    <text evidence="7">Belongs to the DHHC palmitoyltransferase family.</text>
</comment>
<evidence type="ECO:0000256" key="7">
    <source>
        <dbReference type="RuleBase" id="RU079119"/>
    </source>
</evidence>
<accession>A0A1W4XIZ8</accession>
<dbReference type="RefSeq" id="XP_018335954.1">
    <property type="nucleotide sequence ID" value="XM_018480452.1"/>
</dbReference>
<dbReference type="InParanoid" id="A0A1W4XIZ8"/>
<evidence type="ECO:0000256" key="3">
    <source>
        <dbReference type="ARBA" id="ARBA00022692"/>
    </source>
</evidence>
<dbReference type="AlphaFoldDB" id="A0A1W4XIZ8"/>
<dbReference type="InterPro" id="IPR039859">
    <property type="entry name" value="PFA4/ZDH16/20/ERF2-like"/>
</dbReference>
<protein>
    <recommendedName>
        <fullName evidence="7">Palmitoyltransferase</fullName>
        <ecNumber evidence="7">2.3.1.225</ecNumber>
    </recommendedName>
</protein>
<dbReference type="InterPro" id="IPR001594">
    <property type="entry name" value="Palmitoyltrfase_DHHC"/>
</dbReference>
<keyword evidence="5 7" id="KW-0472">Membrane</keyword>
<comment type="domain">
    <text evidence="7">The DHHC domain is required for palmitoyltransferase activity.</text>
</comment>
<evidence type="ECO:0000256" key="6">
    <source>
        <dbReference type="ARBA" id="ARBA00023315"/>
    </source>
</evidence>
<dbReference type="KEGG" id="apln:108744592"/>
<keyword evidence="4 7" id="KW-1133">Transmembrane helix</keyword>
<dbReference type="Proteomes" id="UP000192223">
    <property type="component" value="Unplaced"/>
</dbReference>
<feature type="domain" description="Palmitoyltransferase DHHC" evidence="8">
    <location>
        <begin position="87"/>
        <end position="223"/>
    </location>
</feature>
<keyword evidence="9" id="KW-1185">Reference proteome</keyword>
<name>A0A1W4XIZ8_AGRPL</name>
<evidence type="ECO:0000313" key="10">
    <source>
        <dbReference type="RefSeq" id="XP_018335954.1"/>
    </source>
</evidence>
<evidence type="ECO:0000256" key="4">
    <source>
        <dbReference type="ARBA" id="ARBA00022989"/>
    </source>
</evidence>
<evidence type="ECO:0000313" key="9">
    <source>
        <dbReference type="Proteomes" id="UP000192223"/>
    </source>
</evidence>
<evidence type="ECO:0000256" key="5">
    <source>
        <dbReference type="ARBA" id="ARBA00023136"/>
    </source>
</evidence>
<comment type="catalytic activity">
    <reaction evidence="7">
        <text>L-cysteinyl-[protein] + hexadecanoyl-CoA = S-hexadecanoyl-L-cysteinyl-[protein] + CoA</text>
        <dbReference type="Rhea" id="RHEA:36683"/>
        <dbReference type="Rhea" id="RHEA-COMP:10131"/>
        <dbReference type="Rhea" id="RHEA-COMP:11032"/>
        <dbReference type="ChEBI" id="CHEBI:29950"/>
        <dbReference type="ChEBI" id="CHEBI:57287"/>
        <dbReference type="ChEBI" id="CHEBI:57379"/>
        <dbReference type="ChEBI" id="CHEBI:74151"/>
        <dbReference type="EC" id="2.3.1.225"/>
    </reaction>
</comment>
<dbReference type="GO" id="GO:0016020">
    <property type="term" value="C:membrane"/>
    <property type="evidence" value="ECO:0007669"/>
    <property type="project" value="UniProtKB-SubCell"/>
</dbReference>
<organism evidence="9 10">
    <name type="scientific">Agrilus planipennis</name>
    <name type="common">Emerald ash borer</name>
    <name type="synonym">Agrilus marcopoli</name>
    <dbReference type="NCBI Taxonomy" id="224129"/>
    <lineage>
        <taxon>Eukaryota</taxon>
        <taxon>Metazoa</taxon>
        <taxon>Ecdysozoa</taxon>
        <taxon>Arthropoda</taxon>
        <taxon>Hexapoda</taxon>
        <taxon>Insecta</taxon>
        <taxon>Pterygota</taxon>
        <taxon>Neoptera</taxon>
        <taxon>Endopterygota</taxon>
        <taxon>Coleoptera</taxon>
        <taxon>Polyphaga</taxon>
        <taxon>Elateriformia</taxon>
        <taxon>Buprestoidea</taxon>
        <taxon>Buprestidae</taxon>
        <taxon>Agrilinae</taxon>
        <taxon>Agrilus</taxon>
    </lineage>
</organism>
<keyword evidence="6 7" id="KW-0012">Acyltransferase</keyword>
<gene>
    <name evidence="10" type="primary">LOC108744592</name>
</gene>
<dbReference type="GO" id="GO:0019706">
    <property type="term" value="F:protein-cysteine S-palmitoyltransferase activity"/>
    <property type="evidence" value="ECO:0007669"/>
    <property type="project" value="UniProtKB-EC"/>
</dbReference>